<evidence type="ECO:0000256" key="11">
    <source>
        <dbReference type="RuleBase" id="RU003313"/>
    </source>
</evidence>
<dbReference type="GO" id="GO:0046872">
    <property type="term" value="F:metal ion binding"/>
    <property type="evidence" value="ECO:0007669"/>
    <property type="project" value="UniProtKB-KW"/>
</dbReference>
<dbReference type="EMBL" id="UHIO01000001">
    <property type="protein sequence ID" value="SUP43946.1"/>
    <property type="molecule type" value="Genomic_DNA"/>
</dbReference>
<dbReference type="GO" id="GO:0005829">
    <property type="term" value="C:cytosol"/>
    <property type="evidence" value="ECO:0007669"/>
    <property type="project" value="TreeGrafter"/>
</dbReference>
<evidence type="ECO:0000256" key="2">
    <source>
        <dbReference type="ARBA" id="ARBA00022490"/>
    </source>
</evidence>
<dbReference type="AlphaFoldDB" id="A0A380NLD4"/>
<evidence type="ECO:0000313" key="14">
    <source>
        <dbReference type="Proteomes" id="UP000255367"/>
    </source>
</evidence>
<comment type="function">
    <text evidence="10">Exhibits a very high intrinsic GTPase hydrolysis rate. Involved in the addition of a carboxymethylaminomethyl (cmnm) group at the wobble position (U34) of certain tRNAs, forming tRNA-cmnm(5)s(2)U34.</text>
</comment>
<keyword evidence="9 10" id="KW-0342">GTP-binding</keyword>
<feature type="binding site" evidence="10">
    <location>
        <position position="128"/>
    </location>
    <ligand>
        <name>(6S)-5-formyl-5,6,7,8-tetrahydrofolate</name>
        <dbReference type="ChEBI" id="CHEBI:57457"/>
    </ligand>
</feature>
<evidence type="ECO:0000256" key="3">
    <source>
        <dbReference type="ARBA" id="ARBA00022694"/>
    </source>
</evidence>
<dbReference type="EC" id="3.6.-.-" evidence="10"/>
<keyword evidence="14" id="KW-1185">Reference proteome</keyword>
<dbReference type="NCBIfam" id="NF003661">
    <property type="entry name" value="PRK05291.1-3"/>
    <property type="match status" value="1"/>
</dbReference>
<evidence type="ECO:0000259" key="12">
    <source>
        <dbReference type="PROSITE" id="PS51709"/>
    </source>
</evidence>
<dbReference type="Pfam" id="PF10396">
    <property type="entry name" value="TrmE_N"/>
    <property type="match status" value="1"/>
</dbReference>
<feature type="binding site" evidence="10">
    <location>
        <begin position="253"/>
        <end position="259"/>
    </location>
    <ligand>
        <name>GTP</name>
        <dbReference type="ChEBI" id="CHEBI:37565"/>
    </ligand>
</feature>
<dbReference type="InterPro" id="IPR006073">
    <property type="entry name" value="GTP-bd"/>
</dbReference>
<dbReference type="InterPro" id="IPR031168">
    <property type="entry name" value="G_TrmE"/>
</dbReference>
<keyword evidence="7 10" id="KW-0460">Magnesium</keyword>
<keyword evidence="5 10" id="KW-0547">Nucleotide-binding</keyword>
<feature type="binding site" evidence="10">
    <location>
        <position position="253"/>
    </location>
    <ligand>
        <name>K(+)</name>
        <dbReference type="ChEBI" id="CHEBI:29103"/>
    </ligand>
</feature>
<dbReference type="Gene3D" id="3.30.1360.120">
    <property type="entry name" value="Probable tRNA modification gtpase trme, domain 1"/>
    <property type="match status" value="1"/>
</dbReference>
<evidence type="ECO:0000256" key="1">
    <source>
        <dbReference type="ARBA" id="ARBA00011043"/>
    </source>
</evidence>
<evidence type="ECO:0000256" key="5">
    <source>
        <dbReference type="ARBA" id="ARBA00022741"/>
    </source>
</evidence>
<dbReference type="InterPro" id="IPR027417">
    <property type="entry name" value="P-loop_NTPase"/>
</dbReference>
<dbReference type="NCBIfam" id="TIGR00450">
    <property type="entry name" value="mnmE_trmE_thdF"/>
    <property type="match status" value="1"/>
</dbReference>
<feature type="binding site" evidence="10">
    <location>
        <position position="89"/>
    </location>
    <ligand>
        <name>(6S)-5-formyl-5,6,7,8-tetrahydrofolate</name>
        <dbReference type="ChEBI" id="CHEBI:57457"/>
    </ligand>
</feature>
<feature type="domain" description="TrmE-type G" evidence="12">
    <location>
        <begin position="224"/>
        <end position="383"/>
    </location>
</feature>
<comment type="subunit">
    <text evidence="10">Homodimer. Heterotetramer of two MnmE and two MnmG subunits.</text>
</comment>
<dbReference type="PANTHER" id="PTHR42714">
    <property type="entry name" value="TRNA MODIFICATION GTPASE GTPBP3"/>
    <property type="match status" value="1"/>
</dbReference>
<reference evidence="13 14" key="1">
    <citation type="submission" date="2018-06" db="EMBL/GenBank/DDBJ databases">
        <authorList>
            <consortium name="Pathogen Informatics"/>
            <person name="Doyle S."/>
        </authorList>
    </citation>
    <scope>NUCLEOTIDE SEQUENCE [LARGE SCALE GENOMIC DNA]</scope>
    <source>
        <strain evidence="13 14">NCTC12020</strain>
    </source>
</reference>
<feature type="binding site" evidence="10">
    <location>
        <position position="23"/>
    </location>
    <ligand>
        <name>(6S)-5-formyl-5,6,7,8-tetrahydrofolate</name>
        <dbReference type="ChEBI" id="CHEBI:57457"/>
    </ligand>
</feature>
<dbReference type="InterPro" id="IPR027266">
    <property type="entry name" value="TrmE/GcvT-like"/>
</dbReference>
<dbReference type="GO" id="GO:0030488">
    <property type="term" value="P:tRNA methylation"/>
    <property type="evidence" value="ECO:0007669"/>
    <property type="project" value="TreeGrafter"/>
</dbReference>
<name>A0A380NLD4_9FIRM</name>
<feature type="binding site" evidence="10">
    <location>
        <position position="258"/>
    </location>
    <ligand>
        <name>K(+)</name>
        <dbReference type="ChEBI" id="CHEBI:29103"/>
    </ligand>
</feature>
<dbReference type="PANTHER" id="PTHR42714:SF2">
    <property type="entry name" value="TRNA MODIFICATION GTPASE GTPBP3, MITOCHONDRIAL"/>
    <property type="match status" value="1"/>
</dbReference>
<dbReference type="GO" id="GO:0003924">
    <property type="term" value="F:GTPase activity"/>
    <property type="evidence" value="ECO:0007669"/>
    <property type="project" value="UniProtKB-UniRule"/>
</dbReference>
<evidence type="ECO:0000256" key="6">
    <source>
        <dbReference type="ARBA" id="ARBA00022801"/>
    </source>
</evidence>
<keyword evidence="6 10" id="KW-0378">Hydrolase</keyword>
<dbReference type="Pfam" id="PF12631">
    <property type="entry name" value="MnmE_helical"/>
    <property type="match status" value="1"/>
</dbReference>
<evidence type="ECO:0000313" key="13">
    <source>
        <dbReference type="EMBL" id="SUP43946.1"/>
    </source>
</evidence>
<organism evidence="13 14">
    <name type="scientific">Veillonella criceti</name>
    <dbReference type="NCBI Taxonomy" id="103891"/>
    <lineage>
        <taxon>Bacteria</taxon>
        <taxon>Bacillati</taxon>
        <taxon>Bacillota</taxon>
        <taxon>Negativicutes</taxon>
        <taxon>Veillonellales</taxon>
        <taxon>Veillonellaceae</taxon>
        <taxon>Veillonella</taxon>
    </lineage>
</organism>
<comment type="cofactor">
    <cofactor evidence="10">
        <name>K(+)</name>
        <dbReference type="ChEBI" id="CHEBI:29103"/>
    </cofactor>
    <text evidence="10">Binds 1 potassium ion per subunit.</text>
</comment>
<dbReference type="GO" id="GO:0005525">
    <property type="term" value="F:GTP binding"/>
    <property type="evidence" value="ECO:0007669"/>
    <property type="project" value="UniProtKB-UniRule"/>
</dbReference>
<dbReference type="CDD" id="cd14858">
    <property type="entry name" value="TrmE_N"/>
    <property type="match status" value="1"/>
</dbReference>
<dbReference type="InterPro" id="IPR005225">
    <property type="entry name" value="Small_GTP-bd"/>
</dbReference>
<keyword evidence="4 10" id="KW-0479">Metal-binding</keyword>
<dbReference type="InterPro" id="IPR025867">
    <property type="entry name" value="MnmE_helical"/>
</dbReference>
<dbReference type="RefSeq" id="WP_115310562.1">
    <property type="nucleotide sequence ID" value="NZ_UHIO01000001.1"/>
</dbReference>
<dbReference type="FunFam" id="3.30.1360.120:FF:000003">
    <property type="entry name" value="tRNA modification GTPase MnmE"/>
    <property type="match status" value="1"/>
</dbReference>
<dbReference type="PROSITE" id="PS51709">
    <property type="entry name" value="G_TRME"/>
    <property type="match status" value="1"/>
</dbReference>
<keyword evidence="3 10" id="KW-0819">tRNA processing</keyword>
<evidence type="ECO:0000256" key="7">
    <source>
        <dbReference type="ARBA" id="ARBA00022842"/>
    </source>
</evidence>
<dbReference type="InterPro" id="IPR027368">
    <property type="entry name" value="MnmE_dom2"/>
</dbReference>
<evidence type="ECO:0000256" key="4">
    <source>
        <dbReference type="ARBA" id="ARBA00022723"/>
    </source>
</evidence>
<dbReference type="HAMAP" id="MF_00379">
    <property type="entry name" value="GTPase_MnmE"/>
    <property type="match status" value="1"/>
</dbReference>
<feature type="binding site" evidence="10">
    <location>
        <position position="259"/>
    </location>
    <ligand>
        <name>Mg(2+)</name>
        <dbReference type="ChEBI" id="CHEBI:18420"/>
    </ligand>
</feature>
<feature type="binding site" evidence="10">
    <location>
        <position position="234"/>
    </location>
    <ligand>
        <name>K(+)</name>
        <dbReference type="ChEBI" id="CHEBI:29103"/>
    </ligand>
</feature>
<protein>
    <recommendedName>
        <fullName evidence="10">tRNA modification GTPase MnmE</fullName>
        <ecNumber evidence="10">3.6.-.-</ecNumber>
    </recommendedName>
</protein>
<dbReference type="FunFam" id="3.40.50.300:FF:000494">
    <property type="entry name" value="tRNA modification GTPase MnmE"/>
    <property type="match status" value="1"/>
</dbReference>
<keyword evidence="8 10" id="KW-0630">Potassium</keyword>
<comment type="similarity">
    <text evidence="1 10 11">Belongs to the TRAFAC class TrmE-Era-EngA-EngB-Septin-like GTPase superfamily. TrmE GTPase family.</text>
</comment>
<dbReference type="CDD" id="cd04164">
    <property type="entry name" value="trmE"/>
    <property type="match status" value="1"/>
</dbReference>
<dbReference type="NCBIfam" id="TIGR00231">
    <property type="entry name" value="small_GTP"/>
    <property type="match status" value="1"/>
</dbReference>
<dbReference type="OrthoDB" id="9805918at2"/>
<dbReference type="InterPro" id="IPR018948">
    <property type="entry name" value="GTP-bd_TrmE_N"/>
</dbReference>
<dbReference type="SUPFAM" id="SSF52540">
    <property type="entry name" value="P-loop containing nucleoside triphosphate hydrolases"/>
    <property type="match status" value="1"/>
</dbReference>
<comment type="subcellular location">
    <subcellularLocation>
        <location evidence="10">Cytoplasm</location>
    </subcellularLocation>
</comment>
<dbReference type="InterPro" id="IPR004520">
    <property type="entry name" value="GTPase_MnmE"/>
</dbReference>
<proteinExistence type="inferred from homology"/>
<sequence length="462" mass="50338">MYTEDTIAAIATPPGIGGVGIIRVSGTRCFEIVSTLFQAKGTVPLEKRPNRTIQYGHIIDPQKGNKILDEVLVLIMRGPQSFTAEDVIEIQCHGGIVVVREILKVLLRQGARLAEPGEFTKRAFLNGRIDLTQAEAIIDIIEAKSEQSLSVAVKQLDGTLAKLIRTIREDLIALIAHLEVAIDYPEEDIEELTMEETADKLRPILVQIDTLLATANRGRLLRDGIVTAIVGRPNAGKSSLMNALLRENRAIVTDVPGTTRDSIEEAITIEGIPVRLIDTAGIRETEDIVEKIGVDRAKEYLESAQIVVCVIDASKPLTPEEEAILHSTSGKNTIVFLNKADKGAVVTDSMIAQYGTFTVVATISAANGEGMDILAEAVKQLVYGGTVQNESTALLSNVRHITLMEQAKSQLQTSLETIEAGMPVDFVVTDMREAWERLGDITGDSLRESMVDELFSRFCLGK</sequence>
<feature type="binding site" evidence="10">
    <location>
        <begin position="338"/>
        <end position="341"/>
    </location>
    <ligand>
        <name>GTP</name>
        <dbReference type="ChEBI" id="CHEBI:37565"/>
    </ligand>
</feature>
<dbReference type="Gene3D" id="3.40.50.300">
    <property type="entry name" value="P-loop containing nucleotide triphosphate hydrolases"/>
    <property type="match status" value="1"/>
</dbReference>
<feature type="binding site" evidence="10">
    <location>
        <begin position="278"/>
        <end position="281"/>
    </location>
    <ligand>
        <name>GTP</name>
        <dbReference type="ChEBI" id="CHEBI:37565"/>
    </ligand>
</feature>
<feature type="binding site" evidence="10">
    <location>
        <position position="255"/>
    </location>
    <ligand>
        <name>K(+)</name>
        <dbReference type="ChEBI" id="CHEBI:29103"/>
    </ligand>
</feature>
<dbReference type="GO" id="GO:0002098">
    <property type="term" value="P:tRNA wobble uridine modification"/>
    <property type="evidence" value="ECO:0007669"/>
    <property type="project" value="TreeGrafter"/>
</dbReference>
<evidence type="ECO:0000256" key="10">
    <source>
        <dbReference type="HAMAP-Rule" id="MF_00379"/>
    </source>
</evidence>
<dbReference type="Proteomes" id="UP000255367">
    <property type="component" value="Unassembled WGS sequence"/>
</dbReference>
<dbReference type="GO" id="GO:0042802">
    <property type="term" value="F:identical protein binding"/>
    <property type="evidence" value="ECO:0007669"/>
    <property type="project" value="UniProtKB-ARBA"/>
</dbReference>
<accession>A0A380NLD4</accession>
<dbReference type="Gene3D" id="1.20.120.430">
    <property type="entry name" value="tRNA modification GTPase MnmE domain 2"/>
    <property type="match status" value="1"/>
</dbReference>
<evidence type="ECO:0000256" key="8">
    <source>
        <dbReference type="ARBA" id="ARBA00022958"/>
    </source>
</evidence>
<comment type="caution">
    <text evidence="10">Lacks conserved residue(s) required for the propagation of feature annotation.</text>
</comment>
<keyword evidence="2 10" id="KW-0963">Cytoplasm</keyword>
<evidence type="ECO:0000256" key="9">
    <source>
        <dbReference type="ARBA" id="ARBA00023134"/>
    </source>
</evidence>
<feature type="binding site" evidence="10">
    <location>
        <begin position="234"/>
        <end position="239"/>
    </location>
    <ligand>
        <name>GTP</name>
        <dbReference type="ChEBI" id="CHEBI:37565"/>
    </ligand>
</feature>
<feature type="binding site" evidence="10">
    <location>
        <position position="238"/>
    </location>
    <ligand>
        <name>Mg(2+)</name>
        <dbReference type="ChEBI" id="CHEBI:18420"/>
    </ligand>
</feature>
<dbReference type="Pfam" id="PF01926">
    <property type="entry name" value="MMR_HSR1"/>
    <property type="match status" value="1"/>
</dbReference>
<feature type="binding site" evidence="10">
    <location>
        <position position="462"/>
    </location>
    <ligand>
        <name>(6S)-5-formyl-5,6,7,8-tetrahydrofolate</name>
        <dbReference type="ChEBI" id="CHEBI:57457"/>
    </ligand>
</feature>
<gene>
    <name evidence="10 13" type="primary">mnmE</name>
    <name evidence="10" type="synonym">trmE</name>
    <name evidence="13" type="ORF">NCTC12020_01426</name>
</gene>